<dbReference type="SUPFAM" id="SSF49870">
    <property type="entry name" value="Osmotin, thaumatin-like protein"/>
    <property type="match status" value="1"/>
</dbReference>
<name>A0A9P4QAF4_9PEZI</name>
<dbReference type="Proteomes" id="UP000799441">
    <property type="component" value="Unassembled WGS sequence"/>
</dbReference>
<evidence type="ECO:0000313" key="2">
    <source>
        <dbReference type="Proteomes" id="UP000799441"/>
    </source>
</evidence>
<dbReference type="EMBL" id="MU003775">
    <property type="protein sequence ID" value="KAF2723588.1"/>
    <property type="molecule type" value="Genomic_DNA"/>
</dbReference>
<evidence type="ECO:0000313" key="1">
    <source>
        <dbReference type="EMBL" id="KAF2723588.1"/>
    </source>
</evidence>
<accession>A0A9P4QAF4</accession>
<reference evidence="1" key="1">
    <citation type="journal article" date="2020" name="Stud. Mycol.">
        <title>101 Dothideomycetes genomes: a test case for predicting lifestyles and emergence of pathogens.</title>
        <authorList>
            <person name="Haridas S."/>
            <person name="Albert R."/>
            <person name="Binder M."/>
            <person name="Bloem J."/>
            <person name="Labutti K."/>
            <person name="Salamov A."/>
            <person name="Andreopoulos B."/>
            <person name="Baker S."/>
            <person name="Barry K."/>
            <person name="Bills G."/>
            <person name="Bluhm B."/>
            <person name="Cannon C."/>
            <person name="Castanera R."/>
            <person name="Culley D."/>
            <person name="Daum C."/>
            <person name="Ezra D."/>
            <person name="Gonzalez J."/>
            <person name="Henrissat B."/>
            <person name="Kuo A."/>
            <person name="Liang C."/>
            <person name="Lipzen A."/>
            <person name="Lutzoni F."/>
            <person name="Magnuson J."/>
            <person name="Mondo S."/>
            <person name="Nolan M."/>
            <person name="Ohm R."/>
            <person name="Pangilinan J."/>
            <person name="Park H.-J."/>
            <person name="Ramirez L."/>
            <person name="Alfaro M."/>
            <person name="Sun H."/>
            <person name="Tritt A."/>
            <person name="Yoshinaga Y."/>
            <person name="Zwiers L.-H."/>
            <person name="Turgeon B."/>
            <person name="Goodwin S."/>
            <person name="Spatafora J."/>
            <person name="Crous P."/>
            <person name="Grigoriev I."/>
        </authorList>
    </citation>
    <scope>NUCLEOTIDE SEQUENCE</scope>
    <source>
        <strain evidence="1">CBS 116435</strain>
    </source>
</reference>
<comment type="caution">
    <text evidence="1">The sequence shown here is derived from an EMBL/GenBank/DDBJ whole genome shotgun (WGS) entry which is preliminary data.</text>
</comment>
<sequence length="238" mass="25463">MESMEVLRGLLMRSSIPLRDAIAVTLVVAASSVSATSCLNSNGQEVGTVIHNQLGRDLHISISGDVSLYEVLPAGSDPHCLPGMPETSQSIFLGLSCNANTASVGSKRDSDTLVEVTYGLPGSENTAEGAHLTFYDVDLEKGFSVPVWCTGPDPSDSRDTQVGCKTDILQGGHCPPDLIRYEGDSIVQCFNPQTMDVITQWRLLCPDSYIMAGDDWCSHGLGSFKHVLECYVGGTYPS</sequence>
<dbReference type="AlphaFoldDB" id="A0A9P4QAF4"/>
<protein>
    <submittedName>
        <fullName evidence="1">Uncharacterized protein</fullName>
    </submittedName>
</protein>
<dbReference type="InterPro" id="IPR037176">
    <property type="entry name" value="Osmotin/thaumatin-like_sf"/>
</dbReference>
<gene>
    <name evidence="1" type="ORF">K431DRAFT_310695</name>
</gene>
<keyword evidence="2" id="KW-1185">Reference proteome</keyword>
<dbReference type="OrthoDB" id="3911530at2759"/>
<dbReference type="Gene3D" id="2.60.110.10">
    <property type="entry name" value="Thaumatin"/>
    <property type="match status" value="1"/>
</dbReference>
<organism evidence="1 2">
    <name type="scientific">Polychaeton citri CBS 116435</name>
    <dbReference type="NCBI Taxonomy" id="1314669"/>
    <lineage>
        <taxon>Eukaryota</taxon>
        <taxon>Fungi</taxon>
        <taxon>Dikarya</taxon>
        <taxon>Ascomycota</taxon>
        <taxon>Pezizomycotina</taxon>
        <taxon>Dothideomycetes</taxon>
        <taxon>Dothideomycetidae</taxon>
        <taxon>Capnodiales</taxon>
        <taxon>Capnodiaceae</taxon>
        <taxon>Polychaeton</taxon>
    </lineage>
</organism>
<proteinExistence type="predicted"/>